<evidence type="ECO:0000313" key="2">
    <source>
        <dbReference type="EMBL" id="RSX49957.1"/>
    </source>
</evidence>
<dbReference type="EMBL" id="QXGI01000001">
    <property type="protein sequence ID" value="RSX49957.1"/>
    <property type="molecule type" value="Genomic_DNA"/>
</dbReference>
<organism evidence="2 3">
    <name type="scientific">Bifidobacterium castoris</name>
    <dbReference type="NCBI Taxonomy" id="2306972"/>
    <lineage>
        <taxon>Bacteria</taxon>
        <taxon>Bacillati</taxon>
        <taxon>Actinomycetota</taxon>
        <taxon>Actinomycetes</taxon>
        <taxon>Bifidobacteriales</taxon>
        <taxon>Bifidobacteriaceae</taxon>
        <taxon>Bifidobacterium</taxon>
    </lineage>
</organism>
<feature type="region of interest" description="Disordered" evidence="1">
    <location>
        <begin position="95"/>
        <end position="146"/>
    </location>
</feature>
<accession>A0A430FAT8</accession>
<feature type="compositionally biased region" description="Low complexity" evidence="1">
    <location>
        <begin position="191"/>
        <end position="207"/>
    </location>
</feature>
<feature type="compositionally biased region" description="Basic residues" evidence="1">
    <location>
        <begin position="129"/>
        <end position="140"/>
    </location>
</feature>
<name>A0A430FAT8_9BIFI</name>
<proteinExistence type="predicted"/>
<comment type="caution">
    <text evidence="2">The sequence shown here is derived from an EMBL/GenBank/DDBJ whole genome shotgun (WGS) entry which is preliminary data.</text>
</comment>
<dbReference type="Proteomes" id="UP000288052">
    <property type="component" value="Unassembled WGS sequence"/>
</dbReference>
<feature type="region of interest" description="Disordered" evidence="1">
    <location>
        <begin position="160"/>
        <end position="213"/>
    </location>
</feature>
<sequence length="213" mass="23143">MTGQCSPRRRGTWMRTLAAFGCTGPAAARVLVRRQWLRHVQQRDEGGRARVLDDDARRRVLRRLRRRGLFEDGGGAQGQGAGEARADLGRRAVYRHDEEDASGRKPRRRSVDVAAGAPTSGAAASSTSRPRRRKASRHRWNGADATHRCGLRDITFASVAGARRRRRPTVAPSMRGASGLPALADGNHDGTTTNAAPRRPAARSTSPVGGSRR</sequence>
<gene>
    <name evidence="2" type="ORF">D2E22_0420</name>
</gene>
<feature type="compositionally biased region" description="Low complexity" evidence="1">
    <location>
        <begin position="114"/>
        <end position="128"/>
    </location>
</feature>
<protein>
    <submittedName>
        <fullName evidence="2">Uncharacterized protein</fullName>
    </submittedName>
</protein>
<keyword evidence="3" id="KW-1185">Reference proteome</keyword>
<reference evidence="2 3" key="1">
    <citation type="submission" date="2018-09" db="EMBL/GenBank/DDBJ databases">
        <title>Characterization of the phylogenetic diversity of five novel species belonging to the genus Bifidobacterium.</title>
        <authorList>
            <person name="Lugli G.A."/>
            <person name="Duranti S."/>
            <person name="Milani C."/>
        </authorList>
    </citation>
    <scope>NUCLEOTIDE SEQUENCE [LARGE SCALE GENOMIC DNA]</scope>
    <source>
        <strain evidence="2 3">2020B</strain>
    </source>
</reference>
<evidence type="ECO:0000313" key="3">
    <source>
        <dbReference type="Proteomes" id="UP000288052"/>
    </source>
</evidence>
<dbReference type="AlphaFoldDB" id="A0A430FAT8"/>
<evidence type="ECO:0000256" key="1">
    <source>
        <dbReference type="SAM" id="MobiDB-lite"/>
    </source>
</evidence>